<protein>
    <submittedName>
        <fullName evidence="1">Uncharacterized protein</fullName>
    </submittedName>
</protein>
<sequence length="268" mass="30529">MASTHRRGLPLGTVMGDLCKRFLKRRHRLSLGDAMWNTQAKPSQPSLVVTNLETRLKKNKPRQPTCLPKVASIVRVHPAATQPNQILPASPPFHAVRSSFKDLSPRLDLRLLYYNTNTMKSGGLQDNFSCHGKSWNTAMALLSHHGVSKSISEETRSSIIARQDIFLLKIKTTSTSTTRCTTRLHWSGRGPSWRIAGISERRTLRFHTILTPTLLSLLLQACVRNELFLPFSLMRPKRRIDFLGFWWLVDMENGLWGRENSLFVTETQ</sequence>
<evidence type="ECO:0000313" key="2">
    <source>
        <dbReference type="Proteomes" id="UP001285441"/>
    </source>
</evidence>
<dbReference type="AlphaFoldDB" id="A0AAE0U8T8"/>
<dbReference type="Proteomes" id="UP001285441">
    <property type="component" value="Unassembled WGS sequence"/>
</dbReference>
<reference evidence="1" key="2">
    <citation type="submission" date="2023-06" db="EMBL/GenBank/DDBJ databases">
        <authorList>
            <consortium name="Lawrence Berkeley National Laboratory"/>
            <person name="Haridas S."/>
            <person name="Hensen N."/>
            <person name="Bonometti L."/>
            <person name="Westerberg I."/>
            <person name="Brannstrom I.O."/>
            <person name="Guillou S."/>
            <person name="Cros-Aarteil S."/>
            <person name="Calhoun S."/>
            <person name="Kuo A."/>
            <person name="Mondo S."/>
            <person name="Pangilinan J."/>
            <person name="Riley R."/>
            <person name="LaButti K."/>
            <person name="Andreopoulos B."/>
            <person name="Lipzen A."/>
            <person name="Chen C."/>
            <person name="Yanf M."/>
            <person name="Daum C."/>
            <person name="Ng V."/>
            <person name="Clum A."/>
            <person name="Steindorff A."/>
            <person name="Ohm R."/>
            <person name="Martin F."/>
            <person name="Silar P."/>
            <person name="Natvig D."/>
            <person name="Lalanne C."/>
            <person name="Gautier V."/>
            <person name="Ament-velasquez S.L."/>
            <person name="Kruys A."/>
            <person name="Hutchinson M.I."/>
            <person name="Powell A.J."/>
            <person name="Barry K."/>
            <person name="Miller A.N."/>
            <person name="Grigoriev I.V."/>
            <person name="Debuchy R."/>
            <person name="Gladieux P."/>
            <person name="Thoren M.H."/>
            <person name="Johannesson H."/>
        </authorList>
    </citation>
    <scope>NUCLEOTIDE SEQUENCE</scope>
    <source>
        <strain evidence="1">CBS 232.78</strain>
    </source>
</reference>
<accession>A0AAE0U8T8</accession>
<evidence type="ECO:0000313" key="1">
    <source>
        <dbReference type="EMBL" id="KAK3394810.1"/>
    </source>
</evidence>
<dbReference type="EMBL" id="JAULSW010000001">
    <property type="protein sequence ID" value="KAK3394810.1"/>
    <property type="molecule type" value="Genomic_DNA"/>
</dbReference>
<reference evidence="1" key="1">
    <citation type="journal article" date="2023" name="Mol. Phylogenet. Evol.">
        <title>Genome-scale phylogeny and comparative genomics of the fungal order Sordariales.</title>
        <authorList>
            <person name="Hensen N."/>
            <person name="Bonometti L."/>
            <person name="Westerberg I."/>
            <person name="Brannstrom I.O."/>
            <person name="Guillou S."/>
            <person name="Cros-Aarteil S."/>
            <person name="Calhoun S."/>
            <person name="Haridas S."/>
            <person name="Kuo A."/>
            <person name="Mondo S."/>
            <person name="Pangilinan J."/>
            <person name="Riley R."/>
            <person name="LaButti K."/>
            <person name="Andreopoulos B."/>
            <person name="Lipzen A."/>
            <person name="Chen C."/>
            <person name="Yan M."/>
            <person name="Daum C."/>
            <person name="Ng V."/>
            <person name="Clum A."/>
            <person name="Steindorff A."/>
            <person name="Ohm R.A."/>
            <person name="Martin F."/>
            <person name="Silar P."/>
            <person name="Natvig D.O."/>
            <person name="Lalanne C."/>
            <person name="Gautier V."/>
            <person name="Ament-Velasquez S.L."/>
            <person name="Kruys A."/>
            <person name="Hutchinson M.I."/>
            <person name="Powell A.J."/>
            <person name="Barry K."/>
            <person name="Miller A.N."/>
            <person name="Grigoriev I.V."/>
            <person name="Debuchy R."/>
            <person name="Gladieux P."/>
            <person name="Hiltunen Thoren M."/>
            <person name="Johannesson H."/>
        </authorList>
    </citation>
    <scope>NUCLEOTIDE SEQUENCE</scope>
    <source>
        <strain evidence="1">CBS 232.78</strain>
    </source>
</reference>
<name>A0AAE0U8T8_9PEZI</name>
<keyword evidence="2" id="KW-1185">Reference proteome</keyword>
<proteinExistence type="predicted"/>
<gene>
    <name evidence="1" type="ORF">B0H63DRAFT_58566</name>
</gene>
<comment type="caution">
    <text evidence="1">The sequence shown here is derived from an EMBL/GenBank/DDBJ whole genome shotgun (WGS) entry which is preliminary data.</text>
</comment>
<organism evidence="1 2">
    <name type="scientific">Podospora didyma</name>
    <dbReference type="NCBI Taxonomy" id="330526"/>
    <lineage>
        <taxon>Eukaryota</taxon>
        <taxon>Fungi</taxon>
        <taxon>Dikarya</taxon>
        <taxon>Ascomycota</taxon>
        <taxon>Pezizomycotina</taxon>
        <taxon>Sordariomycetes</taxon>
        <taxon>Sordariomycetidae</taxon>
        <taxon>Sordariales</taxon>
        <taxon>Podosporaceae</taxon>
        <taxon>Podospora</taxon>
    </lineage>
</organism>